<keyword evidence="3 6" id="KW-0067">ATP-binding</keyword>
<feature type="region of interest" description="Disordered" evidence="4">
    <location>
        <begin position="242"/>
        <end position="291"/>
    </location>
</feature>
<evidence type="ECO:0000313" key="7">
    <source>
        <dbReference type="Proteomes" id="UP000712527"/>
    </source>
</evidence>
<dbReference type="Pfam" id="PF00005">
    <property type="entry name" value="ABC_tran"/>
    <property type="match status" value="1"/>
</dbReference>
<evidence type="ECO:0000256" key="3">
    <source>
        <dbReference type="ARBA" id="ARBA00022840"/>
    </source>
</evidence>
<accession>A0ABS2F2X6</accession>
<comment type="caution">
    <text evidence="6">The sequence shown here is derived from an EMBL/GenBank/DDBJ whole genome shotgun (WGS) entry which is preliminary data.</text>
</comment>
<evidence type="ECO:0000256" key="4">
    <source>
        <dbReference type="SAM" id="MobiDB-lite"/>
    </source>
</evidence>
<dbReference type="SUPFAM" id="SSF52540">
    <property type="entry name" value="P-loop containing nucleoside triphosphate hydrolases"/>
    <property type="match status" value="1"/>
</dbReference>
<dbReference type="InterPro" id="IPR003593">
    <property type="entry name" value="AAA+_ATPase"/>
</dbReference>
<dbReference type="CDD" id="cd03230">
    <property type="entry name" value="ABC_DR_subfamily_A"/>
    <property type="match status" value="1"/>
</dbReference>
<evidence type="ECO:0000256" key="1">
    <source>
        <dbReference type="ARBA" id="ARBA00022448"/>
    </source>
</evidence>
<proteinExistence type="predicted"/>
<feature type="compositionally biased region" description="Basic and acidic residues" evidence="4">
    <location>
        <begin position="263"/>
        <end position="281"/>
    </location>
</feature>
<gene>
    <name evidence="6" type="ORF">H9X80_06355</name>
</gene>
<dbReference type="RefSeq" id="WP_204793506.1">
    <property type="nucleotide sequence ID" value="NZ_JACSNQ010000012.1"/>
</dbReference>
<dbReference type="PANTHER" id="PTHR42939:SF1">
    <property type="entry name" value="ABC TRANSPORTER ATP-BINDING PROTEIN ALBC-RELATED"/>
    <property type="match status" value="1"/>
</dbReference>
<dbReference type="Gene3D" id="3.40.50.300">
    <property type="entry name" value="P-loop containing nucleotide triphosphate hydrolases"/>
    <property type="match status" value="1"/>
</dbReference>
<keyword evidence="7" id="KW-1185">Reference proteome</keyword>
<dbReference type="Proteomes" id="UP000712527">
    <property type="component" value="Unassembled WGS sequence"/>
</dbReference>
<dbReference type="PANTHER" id="PTHR42939">
    <property type="entry name" value="ABC TRANSPORTER ATP-BINDING PROTEIN ALBC-RELATED"/>
    <property type="match status" value="1"/>
</dbReference>
<keyword evidence="1" id="KW-0813">Transport</keyword>
<evidence type="ECO:0000259" key="5">
    <source>
        <dbReference type="PROSITE" id="PS50893"/>
    </source>
</evidence>
<dbReference type="PROSITE" id="PS50893">
    <property type="entry name" value="ABC_TRANSPORTER_2"/>
    <property type="match status" value="1"/>
</dbReference>
<protein>
    <submittedName>
        <fullName evidence="6">ABC transporter ATP-binding protein</fullName>
    </submittedName>
</protein>
<organism evidence="6 7">
    <name type="scientific">Olsenella profusa</name>
    <dbReference type="NCBI Taxonomy" id="138595"/>
    <lineage>
        <taxon>Bacteria</taxon>
        <taxon>Bacillati</taxon>
        <taxon>Actinomycetota</taxon>
        <taxon>Coriobacteriia</taxon>
        <taxon>Coriobacteriales</taxon>
        <taxon>Atopobiaceae</taxon>
        <taxon>Olsenella</taxon>
    </lineage>
</organism>
<dbReference type="GO" id="GO:0005524">
    <property type="term" value="F:ATP binding"/>
    <property type="evidence" value="ECO:0007669"/>
    <property type="project" value="UniProtKB-KW"/>
</dbReference>
<sequence length="291" mass="31429">MIRIDHVSKSYDGGATLAVRDLSLEIKNGEIFGLLGPNGAGKSTLLNMLAGVLAPTSGTIELEGVDVARDPLAAKRNLCYVGDSPDHLLRLKGHEFLRFIADVYEVPAEVRGPRIAELAREYGMEGELDNQIQSYSHGMRQKMMIMGALLPDPAVWILDEPMTGLDPKASWLLKQSMRRHADSGKTVLFSTHVLDVAEKVVDRVGVIAHGELLFVGTVDELREHFRANASLEEMFLELTSDNSPFASASERGGGQDGAGQDGAGEKNDAAEKNDAGEKRDAAGAPEPPEVR</sequence>
<evidence type="ECO:0000313" key="6">
    <source>
        <dbReference type="EMBL" id="MBM6775162.1"/>
    </source>
</evidence>
<name>A0ABS2F2X6_9ACTN</name>
<dbReference type="SMART" id="SM00382">
    <property type="entry name" value="AAA"/>
    <property type="match status" value="1"/>
</dbReference>
<feature type="domain" description="ABC transporter" evidence="5">
    <location>
        <begin position="2"/>
        <end position="234"/>
    </location>
</feature>
<dbReference type="InterPro" id="IPR051782">
    <property type="entry name" value="ABC_Transporter_VariousFunc"/>
</dbReference>
<evidence type="ECO:0000256" key="2">
    <source>
        <dbReference type="ARBA" id="ARBA00022741"/>
    </source>
</evidence>
<keyword evidence="2" id="KW-0547">Nucleotide-binding</keyword>
<dbReference type="InterPro" id="IPR003439">
    <property type="entry name" value="ABC_transporter-like_ATP-bd"/>
</dbReference>
<feature type="compositionally biased region" description="Gly residues" evidence="4">
    <location>
        <begin position="251"/>
        <end position="262"/>
    </location>
</feature>
<dbReference type="InterPro" id="IPR027417">
    <property type="entry name" value="P-loop_NTPase"/>
</dbReference>
<dbReference type="EMBL" id="JACSNQ010000012">
    <property type="protein sequence ID" value="MBM6775162.1"/>
    <property type="molecule type" value="Genomic_DNA"/>
</dbReference>
<reference evidence="6 7" key="1">
    <citation type="journal article" date="2021" name="Sci. Rep.">
        <title>The distribution of antibiotic resistance genes in chicken gut microbiota commensals.</title>
        <authorList>
            <person name="Juricova H."/>
            <person name="Matiasovicova J."/>
            <person name="Kubasova T."/>
            <person name="Cejkova D."/>
            <person name="Rychlik I."/>
        </authorList>
    </citation>
    <scope>NUCLEOTIDE SEQUENCE [LARGE SCALE GENOMIC DNA]</scope>
    <source>
        <strain evidence="6 7">An794</strain>
    </source>
</reference>